<name>A0A1F6WRD9_9BACT</name>
<gene>
    <name evidence="2" type="ORF">A2903_01885</name>
</gene>
<comment type="similarity">
    <text evidence="1">Belongs to the UPF0161 family.</text>
</comment>
<comment type="function">
    <text evidence="1">Could be involved in insertion of integral membrane proteins into the membrane.</text>
</comment>
<dbReference type="EMBL" id="MFUO01000002">
    <property type="protein sequence ID" value="OGI84315.1"/>
    <property type="molecule type" value="Genomic_DNA"/>
</dbReference>
<keyword evidence="1" id="KW-1003">Cell membrane</keyword>
<dbReference type="NCBIfam" id="TIGR00278">
    <property type="entry name" value="membrane protein insertion efficiency factor YidD"/>
    <property type="match status" value="1"/>
</dbReference>
<keyword evidence="1" id="KW-0472">Membrane</keyword>
<evidence type="ECO:0000313" key="3">
    <source>
        <dbReference type="Proteomes" id="UP000178184"/>
    </source>
</evidence>
<dbReference type="SMART" id="SM01234">
    <property type="entry name" value="Haemolytic"/>
    <property type="match status" value="1"/>
</dbReference>
<dbReference type="STRING" id="1801764.A2903_01885"/>
<organism evidence="2 3">
    <name type="scientific">Candidatus Nomurabacteria bacterium RIFCSPLOWO2_01_FULL_33_17</name>
    <dbReference type="NCBI Taxonomy" id="1801764"/>
    <lineage>
        <taxon>Bacteria</taxon>
        <taxon>Candidatus Nomuraibacteriota</taxon>
    </lineage>
</organism>
<accession>A0A1F6WRD9</accession>
<dbReference type="Proteomes" id="UP000178184">
    <property type="component" value="Unassembled WGS sequence"/>
</dbReference>
<protein>
    <recommendedName>
        <fullName evidence="1">Putative membrane protein insertion efficiency factor</fullName>
    </recommendedName>
</protein>
<dbReference type="InterPro" id="IPR002696">
    <property type="entry name" value="Membr_insert_effic_factor_YidD"/>
</dbReference>
<comment type="caution">
    <text evidence="2">The sequence shown here is derived from an EMBL/GenBank/DDBJ whole genome shotgun (WGS) entry which is preliminary data.</text>
</comment>
<proteinExistence type="inferred from homology"/>
<reference evidence="2 3" key="1">
    <citation type="journal article" date="2016" name="Nat. Commun.">
        <title>Thousands of microbial genomes shed light on interconnected biogeochemical processes in an aquifer system.</title>
        <authorList>
            <person name="Anantharaman K."/>
            <person name="Brown C.T."/>
            <person name="Hug L.A."/>
            <person name="Sharon I."/>
            <person name="Castelle C.J."/>
            <person name="Probst A.J."/>
            <person name="Thomas B.C."/>
            <person name="Singh A."/>
            <person name="Wilkins M.J."/>
            <person name="Karaoz U."/>
            <person name="Brodie E.L."/>
            <person name="Williams K.H."/>
            <person name="Hubbard S.S."/>
            <person name="Banfield J.F."/>
        </authorList>
    </citation>
    <scope>NUCLEOTIDE SEQUENCE [LARGE SCALE GENOMIC DNA]</scope>
</reference>
<dbReference type="PANTHER" id="PTHR33383:SF1">
    <property type="entry name" value="MEMBRANE PROTEIN INSERTION EFFICIENCY FACTOR-RELATED"/>
    <property type="match status" value="1"/>
</dbReference>
<evidence type="ECO:0000256" key="1">
    <source>
        <dbReference type="HAMAP-Rule" id="MF_00386"/>
    </source>
</evidence>
<dbReference type="GO" id="GO:0005886">
    <property type="term" value="C:plasma membrane"/>
    <property type="evidence" value="ECO:0007669"/>
    <property type="project" value="UniProtKB-SubCell"/>
</dbReference>
<evidence type="ECO:0000313" key="2">
    <source>
        <dbReference type="EMBL" id="OGI84315.1"/>
    </source>
</evidence>
<dbReference type="Pfam" id="PF01809">
    <property type="entry name" value="YidD"/>
    <property type="match status" value="1"/>
</dbReference>
<comment type="subcellular location">
    <subcellularLocation>
        <location evidence="1">Cell membrane</location>
        <topology evidence="1">Peripheral membrane protein</topology>
        <orientation evidence="1">Cytoplasmic side</orientation>
    </subcellularLocation>
</comment>
<dbReference type="AlphaFoldDB" id="A0A1F6WRD9"/>
<sequence>MIKKIMIKIINFYQKYFSRDTGIFKSKNPTCRFYPTCSEYTKQAINKYGVYHGIILGFKRIIRCNPWNKSENFDPLA</sequence>
<dbReference type="PANTHER" id="PTHR33383">
    <property type="entry name" value="MEMBRANE PROTEIN INSERTION EFFICIENCY FACTOR-RELATED"/>
    <property type="match status" value="1"/>
</dbReference>
<dbReference type="HAMAP" id="MF_00386">
    <property type="entry name" value="UPF0161_YidD"/>
    <property type="match status" value="1"/>
</dbReference>